<proteinExistence type="inferred from homology"/>
<accession>A0A2A9P0E2</accession>
<dbReference type="OrthoDB" id="10006023at2759"/>
<evidence type="ECO:0000313" key="9">
    <source>
        <dbReference type="EMBL" id="PFH53822.1"/>
    </source>
</evidence>
<dbReference type="SUPFAM" id="SSF48452">
    <property type="entry name" value="TPR-like"/>
    <property type="match status" value="1"/>
</dbReference>
<dbReference type="InterPro" id="IPR024111">
    <property type="entry name" value="PEX5/PEX5L"/>
</dbReference>
<evidence type="ECO:0000256" key="3">
    <source>
        <dbReference type="ARBA" id="ARBA00005348"/>
    </source>
</evidence>
<dbReference type="PANTHER" id="PTHR10130:SF0">
    <property type="entry name" value="GH08708P"/>
    <property type="match status" value="1"/>
</dbReference>
<dbReference type="GO" id="GO:0016560">
    <property type="term" value="P:protein import into peroxisome matrix, docking"/>
    <property type="evidence" value="ECO:0007669"/>
    <property type="project" value="TreeGrafter"/>
</dbReference>
<dbReference type="EMBL" id="KZ301972">
    <property type="protein sequence ID" value="PFH53822.1"/>
    <property type="molecule type" value="Genomic_DNA"/>
</dbReference>
<comment type="similarity">
    <text evidence="3">Belongs to the peroxisomal targeting signal receptor family.</text>
</comment>
<feature type="repeat" description="TPR" evidence="8">
    <location>
        <begin position="543"/>
        <end position="576"/>
    </location>
</feature>
<dbReference type="PANTHER" id="PTHR10130">
    <property type="entry name" value="PEROXISOMAL TARGETING SIGNAL 1 RECEPTOR PEX5"/>
    <property type="match status" value="1"/>
</dbReference>
<dbReference type="InterPro" id="IPR011990">
    <property type="entry name" value="TPR-like_helical_dom_sf"/>
</dbReference>
<feature type="repeat" description="TPR" evidence="8">
    <location>
        <begin position="432"/>
        <end position="465"/>
    </location>
</feature>
<dbReference type="Proteomes" id="UP000242287">
    <property type="component" value="Unassembled WGS sequence"/>
</dbReference>
<reference evidence="9 10" key="1">
    <citation type="submission" date="2014-02" db="EMBL/GenBank/DDBJ databases">
        <title>Transposable element dynamics among asymbiotic and ectomycorrhizal Amanita fungi.</title>
        <authorList>
            <consortium name="DOE Joint Genome Institute"/>
            <person name="Hess J."/>
            <person name="Skrede I."/>
            <person name="Wolfe B."/>
            <person name="LaButti K."/>
            <person name="Ohm R.A."/>
            <person name="Grigoriev I.V."/>
            <person name="Pringle A."/>
        </authorList>
    </citation>
    <scope>NUCLEOTIDE SEQUENCE [LARGE SCALE GENOMIC DNA]</scope>
    <source>
        <strain evidence="9 10">SKay4041</strain>
    </source>
</reference>
<keyword evidence="10" id="KW-1185">Reference proteome</keyword>
<sequence>MALPMLVGGAECGPSNPLQTLSKRFDQDRGAQQDHFGISHAGPSKEAFRRQTVVSSLPGQEASQFFSSAAYSAPYIAPPAPFDLSSLHDALPTPQLQMPVHVPQGAASAWAADFAQAMQNPEPNFGEMKHPHPLQHEVPAVSLTQPAVGPGFMSQDRLRWNPVMPMHGLNPMQAYISQPTMHMQNHAQHVVDQTSWDKEFISQELNMIDSVHAQEIKVDVAEPLAHEPADELARTAALLLEQVKHEQNPKFLNSQFMDLMRQLRDGKVVVEGNQMVESDGTSVYTADVKGKGRAVDNTTLGQPNTTLSSGQTRVLPTNATVLGNQGMLSQEDANDAYFRQENEDYMQYWNGSVTHPPPAGRSLNEAEWDTLQRDWERFEATTAGIRPVNAYRFQANNPYILGDSSRLATERQSVMESVLELEAAVQNNMNNARTWYQLGVKQQENEREQKALQALERSVELEPGHLPSWLALAISYTNDNNRAGAYDSIFEWVNRNEKYKLAVQPMFPKLVAEPNLSLAQRYDHLINCLITMARSNNSGEIDADIQIALAVLLNSNEEYGKAQDCFKTALAVRPDDWLLYNRVGATMANNGRAEEALQYYYKALELNPGYIRARFNLGISCINLRRYEEAAQHILDALVLQETDGTQDPRGLSETRGVTTSTLWDSLKTTCLHLQRIDLATLCDRKDLEGMETSEV</sequence>
<evidence type="ECO:0000256" key="6">
    <source>
        <dbReference type="ARBA" id="ARBA00022803"/>
    </source>
</evidence>
<evidence type="ECO:0000256" key="7">
    <source>
        <dbReference type="ARBA" id="ARBA00023140"/>
    </source>
</evidence>
<evidence type="ECO:0000313" key="10">
    <source>
        <dbReference type="Proteomes" id="UP000242287"/>
    </source>
</evidence>
<dbReference type="InterPro" id="IPR019734">
    <property type="entry name" value="TPR_rpt"/>
</dbReference>
<gene>
    <name evidence="9" type="ORF">AMATHDRAFT_73234</name>
</gene>
<dbReference type="Pfam" id="PF14559">
    <property type="entry name" value="TPR_19"/>
    <property type="match status" value="1"/>
</dbReference>
<dbReference type="SMART" id="SM00028">
    <property type="entry name" value="TPR"/>
    <property type="match status" value="4"/>
</dbReference>
<dbReference type="GO" id="GO:0005778">
    <property type="term" value="C:peroxisomal membrane"/>
    <property type="evidence" value="ECO:0007669"/>
    <property type="project" value="TreeGrafter"/>
</dbReference>
<dbReference type="Gene3D" id="6.10.280.230">
    <property type="match status" value="1"/>
</dbReference>
<feature type="repeat" description="TPR" evidence="8">
    <location>
        <begin position="577"/>
        <end position="610"/>
    </location>
</feature>
<dbReference type="STRING" id="703135.A0A2A9P0E2"/>
<keyword evidence="5" id="KW-0677">Repeat</keyword>
<evidence type="ECO:0000256" key="8">
    <source>
        <dbReference type="PROSITE-ProRule" id="PRU00339"/>
    </source>
</evidence>
<evidence type="ECO:0000256" key="1">
    <source>
        <dbReference type="ARBA" id="ARBA00004275"/>
    </source>
</evidence>
<keyword evidence="4" id="KW-0963">Cytoplasm</keyword>
<dbReference type="PROSITE" id="PS50005">
    <property type="entry name" value="TPR"/>
    <property type="match status" value="3"/>
</dbReference>
<organism evidence="9 10">
    <name type="scientific">Amanita thiersii Skay4041</name>
    <dbReference type="NCBI Taxonomy" id="703135"/>
    <lineage>
        <taxon>Eukaryota</taxon>
        <taxon>Fungi</taxon>
        <taxon>Dikarya</taxon>
        <taxon>Basidiomycota</taxon>
        <taxon>Agaricomycotina</taxon>
        <taxon>Agaricomycetes</taxon>
        <taxon>Agaricomycetidae</taxon>
        <taxon>Agaricales</taxon>
        <taxon>Pluteineae</taxon>
        <taxon>Amanitaceae</taxon>
        <taxon>Amanita</taxon>
    </lineage>
</organism>
<dbReference type="Gene3D" id="1.25.40.10">
    <property type="entry name" value="Tetratricopeptide repeat domain"/>
    <property type="match status" value="1"/>
</dbReference>
<evidence type="ECO:0000256" key="4">
    <source>
        <dbReference type="ARBA" id="ARBA00022490"/>
    </source>
</evidence>
<dbReference type="AlphaFoldDB" id="A0A2A9P0E2"/>
<dbReference type="GO" id="GO:0005829">
    <property type="term" value="C:cytosol"/>
    <property type="evidence" value="ECO:0007669"/>
    <property type="project" value="TreeGrafter"/>
</dbReference>
<comment type="subcellular location">
    <subcellularLocation>
        <location evidence="2">Cytoplasm</location>
    </subcellularLocation>
    <subcellularLocation>
        <location evidence="1">Peroxisome</location>
    </subcellularLocation>
</comment>
<protein>
    <recommendedName>
        <fullName evidence="11">Peroxin-5</fullName>
    </recommendedName>
</protein>
<keyword evidence="6 8" id="KW-0802">TPR repeat</keyword>
<evidence type="ECO:0008006" key="11">
    <source>
        <dbReference type="Google" id="ProtNLM"/>
    </source>
</evidence>
<name>A0A2A9P0E2_9AGAR</name>
<dbReference type="PROSITE" id="PS50293">
    <property type="entry name" value="TPR_REGION"/>
    <property type="match status" value="1"/>
</dbReference>
<evidence type="ECO:0000256" key="2">
    <source>
        <dbReference type="ARBA" id="ARBA00004496"/>
    </source>
</evidence>
<dbReference type="GO" id="GO:0005052">
    <property type="term" value="F:peroxisome matrix targeting signal-1 binding"/>
    <property type="evidence" value="ECO:0007669"/>
    <property type="project" value="TreeGrafter"/>
</dbReference>
<keyword evidence="7" id="KW-0576">Peroxisome</keyword>
<evidence type="ECO:0000256" key="5">
    <source>
        <dbReference type="ARBA" id="ARBA00022737"/>
    </source>
</evidence>